<keyword evidence="2" id="KW-1133">Transmembrane helix</keyword>
<keyword evidence="2" id="KW-0472">Membrane</keyword>
<evidence type="ECO:0000313" key="3">
    <source>
        <dbReference type="EMBL" id="MCC2220190.1"/>
    </source>
</evidence>
<keyword evidence="2" id="KW-0812">Transmembrane</keyword>
<evidence type="ECO:0000256" key="2">
    <source>
        <dbReference type="SAM" id="Phobius"/>
    </source>
</evidence>
<name>A0AAE3E1R3_9FIRM</name>
<feature type="compositionally biased region" description="Acidic residues" evidence="1">
    <location>
        <begin position="93"/>
        <end position="112"/>
    </location>
</feature>
<feature type="compositionally biased region" description="Acidic residues" evidence="1">
    <location>
        <begin position="131"/>
        <end position="142"/>
    </location>
</feature>
<dbReference type="Proteomes" id="UP001198200">
    <property type="component" value="Unassembled WGS sequence"/>
</dbReference>
<feature type="compositionally biased region" description="Low complexity" evidence="1">
    <location>
        <begin position="113"/>
        <end position="130"/>
    </location>
</feature>
<comment type="caution">
    <text evidence="3">The sequence shown here is derived from an EMBL/GenBank/DDBJ whole genome shotgun (WGS) entry which is preliminary data.</text>
</comment>
<dbReference type="RefSeq" id="WP_118613679.1">
    <property type="nucleotide sequence ID" value="NZ_JAJEQN010000002.1"/>
</dbReference>
<proteinExistence type="predicted"/>
<feature type="region of interest" description="Disordered" evidence="1">
    <location>
        <begin position="1"/>
        <end position="23"/>
    </location>
</feature>
<keyword evidence="4" id="KW-1185">Reference proteome</keyword>
<gene>
    <name evidence="3" type="ORF">LKD48_00815</name>
</gene>
<sequence length="142" mass="15764">MSQKKVDEYKNYKKNRRENIKKEKRKERLTMAAMWGAVVVFIACVGGAMGVSIYNKYQAKQAALPTYGSTSFILSDMAGIQKDDTEDKTQSETENESEEASSFESSESESASDEAAASEEASNKETLTQTENEETESESAEK</sequence>
<evidence type="ECO:0000256" key="1">
    <source>
        <dbReference type="SAM" id="MobiDB-lite"/>
    </source>
</evidence>
<evidence type="ECO:0000313" key="4">
    <source>
        <dbReference type="Proteomes" id="UP001198200"/>
    </source>
</evidence>
<accession>A0AAE3E1R3</accession>
<feature type="compositionally biased region" description="Basic and acidic residues" evidence="1">
    <location>
        <begin position="81"/>
        <end position="91"/>
    </location>
</feature>
<feature type="transmembrane region" description="Helical" evidence="2">
    <location>
        <begin position="32"/>
        <end position="54"/>
    </location>
</feature>
<protein>
    <submittedName>
        <fullName evidence="3">Uncharacterized protein</fullName>
    </submittedName>
</protein>
<organism evidence="3 4">
    <name type="scientific">Anthropogastromicrobium aceti</name>
    <dbReference type="NCBI Taxonomy" id="2981768"/>
    <lineage>
        <taxon>Bacteria</taxon>
        <taxon>Bacillati</taxon>
        <taxon>Bacillota</taxon>
        <taxon>Clostridia</taxon>
        <taxon>Lachnospirales</taxon>
        <taxon>Lachnospiraceae</taxon>
        <taxon>Anthropogastromicrobium</taxon>
    </lineage>
</organism>
<reference evidence="3 4" key="1">
    <citation type="submission" date="2021-10" db="EMBL/GenBank/DDBJ databases">
        <title>Anaerobic single-cell dispensing facilitates the cultivation of human gut bacteria.</title>
        <authorList>
            <person name="Afrizal A."/>
        </authorList>
    </citation>
    <scope>NUCLEOTIDE SEQUENCE [LARGE SCALE GENOMIC DNA]</scope>
    <source>
        <strain evidence="3 4">CLA-AA-H224</strain>
    </source>
</reference>
<dbReference type="AlphaFoldDB" id="A0AAE3E1R3"/>
<dbReference type="EMBL" id="JAJEQN010000002">
    <property type="protein sequence ID" value="MCC2220190.1"/>
    <property type="molecule type" value="Genomic_DNA"/>
</dbReference>
<feature type="region of interest" description="Disordered" evidence="1">
    <location>
        <begin position="78"/>
        <end position="142"/>
    </location>
</feature>